<dbReference type="PROSITE" id="PS51257">
    <property type="entry name" value="PROKAR_LIPOPROTEIN"/>
    <property type="match status" value="1"/>
</dbReference>
<evidence type="ECO:0000313" key="2">
    <source>
        <dbReference type="Proteomes" id="UP000503640"/>
    </source>
</evidence>
<proteinExistence type="predicted"/>
<evidence type="ECO:0000313" key="1">
    <source>
        <dbReference type="EMBL" id="GEJ56214.1"/>
    </source>
</evidence>
<gene>
    <name evidence="1" type="ORF">AMYX_09550</name>
</gene>
<dbReference type="Proteomes" id="UP000503640">
    <property type="component" value="Unassembled WGS sequence"/>
</dbReference>
<dbReference type="Pfam" id="PF07676">
    <property type="entry name" value="PD40"/>
    <property type="match status" value="1"/>
</dbReference>
<comment type="caution">
    <text evidence="1">The sequence shown here is derived from an EMBL/GenBank/DDBJ whole genome shotgun (WGS) entry which is preliminary data.</text>
</comment>
<dbReference type="Gene3D" id="2.120.10.30">
    <property type="entry name" value="TolB, C-terminal domain"/>
    <property type="match status" value="1"/>
</dbReference>
<accession>A0A7I9VII2</accession>
<dbReference type="RefSeq" id="WP_176063480.1">
    <property type="nucleotide sequence ID" value="NZ_BJTG01000002.1"/>
</dbReference>
<dbReference type="InterPro" id="IPR011042">
    <property type="entry name" value="6-blade_b-propeller_TolB-like"/>
</dbReference>
<sequence length="514" mass="52890">MARLIAVLLGVALAAGCSRPAAPASRGRRLVEGEVLALRASPDGAQLAYLHGCRKLPDRSLPPGTAACALAVVPAQGGAAVEVASGVTTLPPGFGWSAEGHALAALGDYDHPRGRGALWIWSGGAPRRLAEGVTFYALARDGSRVGWAAQGQLFVAGIDGPPQPVAGAAGVSSLEFGGREGAALLARRAAVAGGELLAVSGQAAAPVAAAVRDYAFARGGEHFAFTAGPAQALTLASPGAPRPSPALGRDVQSFLFSPGGDAIAFVADAAPGRQGDLWVAPLAGGAPRRLGQKVGEPRWSARGERLAWLEDYEPRGRTGRLTLGGLDQKPRPVARNVSDFDLAAGGGAVAFLQHVTAGGYSVDLGLLRPDRDAQPWTVARGVFGFSFSPDGRWLYYRTACVREGEACDLYRVEVGAPAPAGAADGGTAPAKGELVAEGVKSFEFAPGRPDRLLVAWARKDRVALDLAVWEAGKLTAVDTYALPGSVQFLGSDARRLGYAVVDPKRPGVYVAELP</sequence>
<protein>
    <submittedName>
        <fullName evidence="1">Uncharacterized protein</fullName>
    </submittedName>
</protein>
<dbReference type="EMBL" id="BJTG01000002">
    <property type="protein sequence ID" value="GEJ56214.1"/>
    <property type="molecule type" value="Genomic_DNA"/>
</dbReference>
<dbReference type="InterPro" id="IPR011659">
    <property type="entry name" value="WD40"/>
</dbReference>
<organism evidence="1 2">
    <name type="scientific">Anaeromyxobacter diazotrophicus</name>
    <dbReference type="NCBI Taxonomy" id="2590199"/>
    <lineage>
        <taxon>Bacteria</taxon>
        <taxon>Pseudomonadati</taxon>
        <taxon>Myxococcota</taxon>
        <taxon>Myxococcia</taxon>
        <taxon>Myxococcales</taxon>
        <taxon>Cystobacterineae</taxon>
        <taxon>Anaeromyxobacteraceae</taxon>
        <taxon>Anaeromyxobacter</taxon>
    </lineage>
</organism>
<keyword evidence="2" id="KW-1185">Reference proteome</keyword>
<dbReference type="AlphaFoldDB" id="A0A7I9VII2"/>
<reference evidence="2" key="1">
    <citation type="journal article" date="2020" name="Appl. Environ. Microbiol.">
        <title>Diazotrophic Anaeromyxobacter Isolates from Soils.</title>
        <authorList>
            <person name="Masuda Y."/>
            <person name="Yamanaka H."/>
            <person name="Xu Z.X."/>
            <person name="Shiratori Y."/>
            <person name="Aono T."/>
            <person name="Amachi S."/>
            <person name="Senoo K."/>
            <person name="Itoh H."/>
        </authorList>
    </citation>
    <scope>NUCLEOTIDE SEQUENCE [LARGE SCALE GENOMIC DNA]</scope>
    <source>
        <strain evidence="2">R267</strain>
    </source>
</reference>
<dbReference type="SUPFAM" id="SSF82171">
    <property type="entry name" value="DPP6 N-terminal domain-like"/>
    <property type="match status" value="1"/>
</dbReference>
<name>A0A7I9VII2_9BACT</name>